<gene>
    <name evidence="7" type="ORF">PSU4_07790</name>
</gene>
<evidence type="ECO:0000256" key="3">
    <source>
        <dbReference type="ARBA" id="ARBA00023002"/>
    </source>
</evidence>
<organism evidence="7 8">
    <name type="scientific">Pseudonocardia sulfidoxydans NBRC 16205</name>
    <dbReference type="NCBI Taxonomy" id="1223511"/>
    <lineage>
        <taxon>Bacteria</taxon>
        <taxon>Bacillati</taxon>
        <taxon>Actinomycetota</taxon>
        <taxon>Actinomycetes</taxon>
        <taxon>Pseudonocardiales</taxon>
        <taxon>Pseudonocardiaceae</taxon>
        <taxon>Pseudonocardia</taxon>
    </lineage>
</organism>
<dbReference type="InterPro" id="IPR050584">
    <property type="entry name" value="Cholesterol_7-desaturase"/>
</dbReference>
<dbReference type="RefSeq" id="WP_147102542.1">
    <property type="nucleotide sequence ID" value="NZ_BJVJ01000004.1"/>
</dbReference>
<evidence type="ECO:0000256" key="2">
    <source>
        <dbReference type="ARBA" id="ARBA00022723"/>
    </source>
</evidence>
<name>A0A511DAI7_9PSEU</name>
<dbReference type="PROSITE" id="PS51296">
    <property type="entry name" value="RIESKE"/>
    <property type="match status" value="1"/>
</dbReference>
<dbReference type="SUPFAM" id="SSF50022">
    <property type="entry name" value="ISP domain"/>
    <property type="match status" value="1"/>
</dbReference>
<dbReference type="OrthoDB" id="5243643at2"/>
<dbReference type="PANTHER" id="PTHR21266">
    <property type="entry name" value="IRON-SULFUR DOMAIN CONTAINING PROTEIN"/>
    <property type="match status" value="1"/>
</dbReference>
<protein>
    <submittedName>
        <fullName evidence="7">Ring-hydroxylating oxygenase subunit alpha</fullName>
    </submittedName>
</protein>
<dbReference type="InterPro" id="IPR045623">
    <property type="entry name" value="LigXa_C"/>
</dbReference>
<dbReference type="EMBL" id="BJVJ01000004">
    <property type="protein sequence ID" value="GEL21825.1"/>
    <property type="molecule type" value="Genomic_DNA"/>
</dbReference>
<sequence>MLSHADNETLCRVGPGTPMGDVLRRYWTPAALSEELPGPDCTPLRVTLLGEKLVAFRDTSGKAGLIQENCPHRGASLFFGRNEDCGLRCPYHGWKFDTEGNCVDMPSEPPESSFKERVKAKAYPVHESGGIVWTYMGPADTMTPFRDFGTESLPPERTLATKLYADCNWIQTMEGNLDTAHISWLHGFFAAGDFPDDGTDKPGYPSNKATWRFWTHDQAPRIEVENTWYGFRYGGLRTTPNGHTNVRITEYIAPYSTIIAAIPYNTRHLMVVPIDDHSCWRYNFDAQVDANPQGHGGAPLHSFSPFETPFIRRVGGITPREYTAENGYKLDRDVQRTETFSGVADFVSQDLMVTESMGPIYDRSTEQLGQLDKAVIRMRRILLGAAKALKTDGTPPPALAGDGHDFTTIRAADKILDEGEDWRHLGTDDDPAVQEALDSIGRPLPVAGD</sequence>
<evidence type="ECO:0000259" key="6">
    <source>
        <dbReference type="PROSITE" id="PS51296"/>
    </source>
</evidence>
<dbReference type="SUPFAM" id="SSF55961">
    <property type="entry name" value="Bet v1-like"/>
    <property type="match status" value="1"/>
</dbReference>
<comment type="caution">
    <text evidence="7">The sequence shown here is derived from an EMBL/GenBank/DDBJ whole genome shotgun (WGS) entry which is preliminary data.</text>
</comment>
<reference evidence="7 8" key="1">
    <citation type="submission" date="2019-07" db="EMBL/GenBank/DDBJ databases">
        <title>Whole genome shotgun sequence of Pseudonocardia sulfidoxydans NBRC 16205.</title>
        <authorList>
            <person name="Hosoyama A."/>
            <person name="Uohara A."/>
            <person name="Ohji S."/>
            <person name="Ichikawa N."/>
        </authorList>
    </citation>
    <scope>NUCLEOTIDE SEQUENCE [LARGE SCALE GENOMIC DNA]</scope>
    <source>
        <strain evidence="7 8">NBRC 16205</strain>
    </source>
</reference>
<dbReference type="GO" id="GO:0051537">
    <property type="term" value="F:2 iron, 2 sulfur cluster binding"/>
    <property type="evidence" value="ECO:0007669"/>
    <property type="project" value="UniProtKB-KW"/>
</dbReference>
<dbReference type="Gene3D" id="2.102.10.10">
    <property type="entry name" value="Rieske [2Fe-2S] iron-sulphur domain"/>
    <property type="match status" value="1"/>
</dbReference>
<dbReference type="Pfam" id="PF19301">
    <property type="entry name" value="LigXa_C"/>
    <property type="match status" value="1"/>
</dbReference>
<dbReference type="Gene3D" id="3.90.380.10">
    <property type="entry name" value="Naphthalene 1,2-dioxygenase Alpha Subunit, Chain A, domain 1"/>
    <property type="match status" value="1"/>
</dbReference>
<dbReference type="CDD" id="cd03479">
    <property type="entry name" value="Rieske_RO_Alpha_PhDO_like"/>
    <property type="match status" value="1"/>
</dbReference>
<keyword evidence="3" id="KW-0560">Oxidoreductase</keyword>
<keyword evidence="4" id="KW-0408">Iron</keyword>
<dbReference type="AlphaFoldDB" id="A0A511DAI7"/>
<dbReference type="PANTHER" id="PTHR21266:SF59">
    <property type="entry name" value="BLR4922 PROTEIN"/>
    <property type="match status" value="1"/>
</dbReference>
<keyword evidence="5" id="KW-0411">Iron-sulfur</keyword>
<keyword evidence="8" id="KW-1185">Reference proteome</keyword>
<evidence type="ECO:0000256" key="5">
    <source>
        <dbReference type="ARBA" id="ARBA00023014"/>
    </source>
</evidence>
<dbReference type="GO" id="GO:0004497">
    <property type="term" value="F:monooxygenase activity"/>
    <property type="evidence" value="ECO:0007669"/>
    <property type="project" value="UniProtKB-ARBA"/>
</dbReference>
<dbReference type="GO" id="GO:0046872">
    <property type="term" value="F:metal ion binding"/>
    <property type="evidence" value="ECO:0007669"/>
    <property type="project" value="UniProtKB-KW"/>
</dbReference>
<feature type="domain" description="Rieske" evidence="6">
    <location>
        <begin position="27"/>
        <end position="134"/>
    </location>
</feature>
<dbReference type="InterPro" id="IPR017941">
    <property type="entry name" value="Rieske_2Fe-2S"/>
</dbReference>
<dbReference type="InterPro" id="IPR036922">
    <property type="entry name" value="Rieske_2Fe-2S_sf"/>
</dbReference>
<evidence type="ECO:0000256" key="1">
    <source>
        <dbReference type="ARBA" id="ARBA00022714"/>
    </source>
</evidence>
<dbReference type="Pfam" id="PF00355">
    <property type="entry name" value="Rieske"/>
    <property type="match status" value="1"/>
</dbReference>
<keyword evidence="2" id="KW-0479">Metal-binding</keyword>
<evidence type="ECO:0000256" key="4">
    <source>
        <dbReference type="ARBA" id="ARBA00023004"/>
    </source>
</evidence>
<evidence type="ECO:0000313" key="8">
    <source>
        <dbReference type="Proteomes" id="UP000321685"/>
    </source>
</evidence>
<dbReference type="GO" id="GO:0016705">
    <property type="term" value="F:oxidoreductase activity, acting on paired donors, with incorporation or reduction of molecular oxygen"/>
    <property type="evidence" value="ECO:0007669"/>
    <property type="project" value="UniProtKB-ARBA"/>
</dbReference>
<dbReference type="Proteomes" id="UP000321685">
    <property type="component" value="Unassembled WGS sequence"/>
</dbReference>
<proteinExistence type="predicted"/>
<accession>A0A511DAI7</accession>
<evidence type="ECO:0000313" key="7">
    <source>
        <dbReference type="EMBL" id="GEL21825.1"/>
    </source>
</evidence>
<keyword evidence="1" id="KW-0001">2Fe-2S</keyword>